<reference evidence="6 7" key="1">
    <citation type="submission" date="2023-12" db="EMBL/GenBank/DDBJ databases">
        <title>A high-quality genome assembly for Dillenia turbinata (Dilleniales).</title>
        <authorList>
            <person name="Chanderbali A."/>
        </authorList>
    </citation>
    <scope>NUCLEOTIDE SEQUENCE [LARGE SCALE GENOMIC DNA]</scope>
    <source>
        <strain evidence="6">LSX21</strain>
        <tissue evidence="6">Leaf</tissue>
    </source>
</reference>
<accession>A0AAN8Z8X2</accession>
<evidence type="ECO:0000256" key="2">
    <source>
        <dbReference type="ARBA" id="ARBA00022884"/>
    </source>
</evidence>
<feature type="domain" description="RRM" evidence="5">
    <location>
        <begin position="1"/>
        <end position="70"/>
    </location>
</feature>
<keyword evidence="1" id="KW-0677">Repeat</keyword>
<dbReference type="Pfam" id="PF00076">
    <property type="entry name" value="RRM_1"/>
    <property type="match status" value="2"/>
</dbReference>
<protein>
    <submittedName>
        <fullName evidence="6">RNA recognition motif domain</fullName>
    </submittedName>
</protein>
<keyword evidence="2 3" id="KW-0694">RNA-binding</keyword>
<dbReference type="AlphaFoldDB" id="A0AAN8Z8X2"/>
<keyword evidence="7" id="KW-1185">Reference proteome</keyword>
<dbReference type="Proteomes" id="UP001370490">
    <property type="component" value="Unassembled WGS sequence"/>
</dbReference>
<organism evidence="6 7">
    <name type="scientific">Dillenia turbinata</name>
    <dbReference type="NCBI Taxonomy" id="194707"/>
    <lineage>
        <taxon>Eukaryota</taxon>
        <taxon>Viridiplantae</taxon>
        <taxon>Streptophyta</taxon>
        <taxon>Embryophyta</taxon>
        <taxon>Tracheophyta</taxon>
        <taxon>Spermatophyta</taxon>
        <taxon>Magnoliopsida</taxon>
        <taxon>eudicotyledons</taxon>
        <taxon>Gunneridae</taxon>
        <taxon>Pentapetalae</taxon>
        <taxon>Dilleniales</taxon>
        <taxon>Dilleniaceae</taxon>
        <taxon>Dillenia</taxon>
    </lineage>
</organism>
<keyword evidence="4" id="KW-1133">Transmembrane helix</keyword>
<comment type="caution">
    <text evidence="6">The sequence shown here is derived from an EMBL/GenBank/DDBJ whole genome shotgun (WGS) entry which is preliminary data.</text>
</comment>
<keyword evidence="4" id="KW-0812">Transmembrane</keyword>
<feature type="transmembrane region" description="Helical" evidence="4">
    <location>
        <begin position="130"/>
        <end position="150"/>
    </location>
</feature>
<evidence type="ECO:0000313" key="6">
    <source>
        <dbReference type="EMBL" id="KAK6929341.1"/>
    </source>
</evidence>
<dbReference type="SMART" id="SM00360">
    <property type="entry name" value="RRM"/>
    <property type="match status" value="1"/>
</dbReference>
<evidence type="ECO:0000256" key="4">
    <source>
        <dbReference type="SAM" id="Phobius"/>
    </source>
</evidence>
<name>A0AAN8Z8X2_9MAGN</name>
<evidence type="ECO:0000259" key="5">
    <source>
        <dbReference type="PROSITE" id="PS50102"/>
    </source>
</evidence>
<dbReference type="InterPro" id="IPR012677">
    <property type="entry name" value="Nucleotide-bd_a/b_plait_sf"/>
</dbReference>
<dbReference type="InterPro" id="IPR000504">
    <property type="entry name" value="RRM_dom"/>
</dbReference>
<dbReference type="GO" id="GO:0003723">
    <property type="term" value="F:RNA binding"/>
    <property type="evidence" value="ECO:0007669"/>
    <property type="project" value="UniProtKB-UniRule"/>
</dbReference>
<dbReference type="PROSITE" id="PS50102">
    <property type="entry name" value="RRM"/>
    <property type="match status" value="1"/>
</dbReference>
<keyword evidence="4" id="KW-0472">Membrane</keyword>
<sequence length="154" mass="16429">MDEDLTKDLLREKFSKFGKTCSVVIMKTNDGKLRSFGFVNFESSEDVQKAVQAMQGALLPKVIRHAYGMSKRIGFVCFSSPKEAKKALEALHGISWIPATGAGTAFGATVGLKAQVDGSALDKVFETGSAAASLLFLGFLCMGVLSSLSVPMKL</sequence>
<dbReference type="InterPro" id="IPR035979">
    <property type="entry name" value="RBD_domain_sf"/>
</dbReference>
<proteinExistence type="predicted"/>
<dbReference type="Gene3D" id="3.30.70.330">
    <property type="match status" value="2"/>
</dbReference>
<evidence type="ECO:0000256" key="1">
    <source>
        <dbReference type="ARBA" id="ARBA00022737"/>
    </source>
</evidence>
<evidence type="ECO:0000256" key="3">
    <source>
        <dbReference type="PROSITE-ProRule" id="PRU00176"/>
    </source>
</evidence>
<dbReference type="PANTHER" id="PTHR24012">
    <property type="entry name" value="RNA BINDING PROTEIN"/>
    <property type="match status" value="1"/>
</dbReference>
<evidence type="ECO:0000313" key="7">
    <source>
        <dbReference type="Proteomes" id="UP001370490"/>
    </source>
</evidence>
<dbReference type="SUPFAM" id="SSF54928">
    <property type="entry name" value="RNA-binding domain, RBD"/>
    <property type="match status" value="1"/>
</dbReference>
<dbReference type="EMBL" id="JBAMMX010000013">
    <property type="protein sequence ID" value="KAK6929341.1"/>
    <property type="molecule type" value="Genomic_DNA"/>
</dbReference>
<gene>
    <name evidence="6" type="ORF">RJ641_005546</name>
</gene>